<protein>
    <submittedName>
        <fullName evidence="1">Uncharacterized protein</fullName>
    </submittedName>
</protein>
<evidence type="ECO:0000313" key="1">
    <source>
        <dbReference type="EMBL" id="RVU38990.1"/>
    </source>
</evidence>
<dbReference type="Proteomes" id="UP000287447">
    <property type="component" value="Unassembled WGS sequence"/>
</dbReference>
<name>A0A437QWS9_9PROT</name>
<sequence>MPNSHIGAVILAILIACPLQAVRAEPLDYWLSNVCSFTKPDDLSITLVADVGENYRATNVTLQQVNSAIARTMHDFGFVIRMFYSVEGETVAMGEQDANGLFSVGNPYIKQESAVYRFLIEFEASENKAPNRGNVVNLNLKASKYDNPLRDPCLYSTFIARFAKNLPVAAELSSAN</sequence>
<keyword evidence="2" id="KW-1185">Reference proteome</keyword>
<evidence type="ECO:0000313" key="2">
    <source>
        <dbReference type="Proteomes" id="UP000287447"/>
    </source>
</evidence>
<dbReference type="AlphaFoldDB" id="A0A437QWS9"/>
<dbReference type="EMBL" id="SADE01000001">
    <property type="protein sequence ID" value="RVU38990.1"/>
    <property type="molecule type" value="Genomic_DNA"/>
</dbReference>
<accession>A0A437QWS9</accession>
<gene>
    <name evidence="1" type="ORF">EOI86_06945</name>
</gene>
<dbReference type="RefSeq" id="WP_127764362.1">
    <property type="nucleotide sequence ID" value="NZ_SADE01000001.1"/>
</dbReference>
<organism evidence="1 2">
    <name type="scientific">Hwanghaeella grinnelliae</name>
    <dbReference type="NCBI Taxonomy" id="2500179"/>
    <lineage>
        <taxon>Bacteria</taxon>
        <taxon>Pseudomonadati</taxon>
        <taxon>Pseudomonadota</taxon>
        <taxon>Alphaproteobacteria</taxon>
        <taxon>Rhodospirillales</taxon>
        <taxon>Rhodospirillaceae</taxon>
        <taxon>Hwanghaeella</taxon>
    </lineage>
</organism>
<comment type="caution">
    <text evidence="1">The sequence shown here is derived from an EMBL/GenBank/DDBJ whole genome shotgun (WGS) entry which is preliminary data.</text>
</comment>
<reference evidence="2" key="1">
    <citation type="submission" date="2019-01" db="EMBL/GenBank/DDBJ databases">
        <title>Gri0909 isolated from a small marine red alga.</title>
        <authorList>
            <person name="Kim J."/>
            <person name="Jeong S.E."/>
            <person name="Jeon C.O."/>
        </authorList>
    </citation>
    <scope>NUCLEOTIDE SEQUENCE [LARGE SCALE GENOMIC DNA]</scope>
    <source>
        <strain evidence="2">Gri0909</strain>
    </source>
</reference>
<proteinExistence type="predicted"/>